<name>A6HBU2_RAT</name>
<reference evidence="2" key="1">
    <citation type="submission" date="2005-09" db="EMBL/GenBank/DDBJ databases">
        <authorList>
            <person name="Mural R.J."/>
            <person name="Li P.W."/>
            <person name="Adams M.D."/>
            <person name="Amanatides P.G."/>
            <person name="Baden-Tillson H."/>
            <person name="Barnstead M."/>
            <person name="Chin S.H."/>
            <person name="Dew I."/>
            <person name="Evans C.A."/>
            <person name="Ferriera S."/>
            <person name="Flanigan M."/>
            <person name="Fosler C."/>
            <person name="Glodek A."/>
            <person name="Gu Z."/>
            <person name="Holt R.A."/>
            <person name="Jennings D."/>
            <person name="Kraft C.L."/>
            <person name="Lu F."/>
            <person name="Nguyen T."/>
            <person name="Nusskern D.R."/>
            <person name="Pfannkoch C.M."/>
            <person name="Sitter C."/>
            <person name="Sutton G.G."/>
            <person name="Venter J.C."/>
            <person name="Wang Z."/>
            <person name="Woodage T."/>
            <person name="Zheng X.H."/>
            <person name="Zhong F."/>
        </authorList>
    </citation>
    <scope>NUCLEOTIDE SEQUENCE [LARGE SCALE GENOMIC DNA]</scope>
    <source>
        <strain>BN</strain>
        <strain evidence="2">Sprague-Dawley</strain>
    </source>
</reference>
<organism evidence="1 2">
    <name type="scientific">Rattus norvegicus</name>
    <name type="common">Rat</name>
    <dbReference type="NCBI Taxonomy" id="10116"/>
    <lineage>
        <taxon>Eukaryota</taxon>
        <taxon>Metazoa</taxon>
        <taxon>Chordata</taxon>
        <taxon>Craniata</taxon>
        <taxon>Vertebrata</taxon>
        <taxon>Euteleostomi</taxon>
        <taxon>Mammalia</taxon>
        <taxon>Eutheria</taxon>
        <taxon>Euarchontoglires</taxon>
        <taxon>Glires</taxon>
        <taxon>Rodentia</taxon>
        <taxon>Myomorpha</taxon>
        <taxon>Muroidea</taxon>
        <taxon>Muridae</taxon>
        <taxon>Murinae</taxon>
        <taxon>Rattus</taxon>
    </lineage>
</organism>
<evidence type="ECO:0000313" key="2">
    <source>
        <dbReference type="Proteomes" id="UP000234681"/>
    </source>
</evidence>
<dbReference type="Gene3D" id="3.10.290.70">
    <property type="match status" value="1"/>
</dbReference>
<dbReference type="EMBL" id="CH473947">
    <property type="protein sequence ID" value="EDM03497.1"/>
    <property type="molecule type" value="Genomic_DNA"/>
</dbReference>
<proteinExistence type="predicted"/>
<accession>A6HBU2</accession>
<protein>
    <submittedName>
        <fullName evidence="1">RCG61549</fullName>
    </submittedName>
</protein>
<dbReference type="AlphaFoldDB" id="A6HBU2"/>
<sequence>MAQGQRRVMGISQDNWHNCTRAAARESPTTRSRNMSGDSLLPALRLALARYIQSESQEAIRSTVPGDWMSETFPGPVVHNASNNELVHTKTPVKSCIVLIDSTPYRQVDQRKFKRNTTKEKRMPKSAVFWRSSSSRASFSPVLPQDRASVAEQIAMCSRARSGSSICGRSKPGEANKPSFIVLVIMKTKQNKTKPDIFLFPRC</sequence>
<dbReference type="Proteomes" id="UP000234681">
    <property type="component" value="Chromosome 6"/>
</dbReference>
<gene>
    <name evidence="1" type="ORF">rCG_61549</name>
</gene>
<evidence type="ECO:0000313" key="1">
    <source>
        <dbReference type="EMBL" id="EDM03497.1"/>
    </source>
</evidence>